<accession>A0AA36BPZ6</accession>
<dbReference type="EMBL" id="OX597833">
    <property type="protein sequence ID" value="CAI9737567.1"/>
    <property type="molecule type" value="Genomic_DNA"/>
</dbReference>
<organism evidence="1 2">
    <name type="scientific">Octopus vulgaris</name>
    <name type="common">Common octopus</name>
    <dbReference type="NCBI Taxonomy" id="6645"/>
    <lineage>
        <taxon>Eukaryota</taxon>
        <taxon>Metazoa</taxon>
        <taxon>Spiralia</taxon>
        <taxon>Lophotrochozoa</taxon>
        <taxon>Mollusca</taxon>
        <taxon>Cephalopoda</taxon>
        <taxon>Coleoidea</taxon>
        <taxon>Octopodiformes</taxon>
        <taxon>Octopoda</taxon>
        <taxon>Incirrata</taxon>
        <taxon>Octopodidae</taxon>
        <taxon>Octopus</taxon>
    </lineage>
</organism>
<dbReference type="AlphaFoldDB" id="A0AA36BPZ6"/>
<dbReference type="Proteomes" id="UP001162480">
    <property type="component" value="Chromosome 20"/>
</dbReference>
<proteinExistence type="predicted"/>
<evidence type="ECO:0000313" key="2">
    <source>
        <dbReference type="Proteomes" id="UP001162480"/>
    </source>
</evidence>
<keyword evidence="2" id="KW-1185">Reference proteome</keyword>
<evidence type="ECO:0000313" key="1">
    <source>
        <dbReference type="EMBL" id="CAI9737567.1"/>
    </source>
</evidence>
<name>A0AA36BPZ6_OCTVU</name>
<protein>
    <submittedName>
        <fullName evidence="1">Uncharacterized protein</fullName>
    </submittedName>
</protein>
<sequence length="171" mass="18389">MSESDCRNPDTLLEKCERYLEPRSNHRIHSAPEELCVAEPVVVAGPEVVAEVAVELEERAESEVAEPKEPAESEVVAVAVPCLNASTSGPLSPRIQDSGVVSIGKKPQASMACQPGSLLVKAAKRTKPGNEAKALRTMVVPPRSGRLLQCRVSVVFDGYLELVESDRQCTV</sequence>
<reference evidence="1" key="1">
    <citation type="submission" date="2023-08" db="EMBL/GenBank/DDBJ databases">
        <authorList>
            <person name="Alioto T."/>
            <person name="Alioto T."/>
            <person name="Gomez Garrido J."/>
        </authorList>
    </citation>
    <scope>NUCLEOTIDE SEQUENCE</scope>
</reference>
<gene>
    <name evidence="1" type="ORF">OCTVUL_1B027939</name>
</gene>